<name>A0AAV5V2A3_9BILA</name>
<dbReference type="EMBL" id="BTSY01000001">
    <property type="protein sequence ID" value="GMT12533.1"/>
    <property type="molecule type" value="Genomic_DNA"/>
</dbReference>
<proteinExistence type="predicted"/>
<feature type="non-terminal residue" evidence="2">
    <location>
        <position position="1"/>
    </location>
</feature>
<evidence type="ECO:0000256" key="1">
    <source>
        <dbReference type="SAM" id="MobiDB-lite"/>
    </source>
</evidence>
<organism evidence="2 3">
    <name type="scientific">Pristionchus fissidentatus</name>
    <dbReference type="NCBI Taxonomy" id="1538716"/>
    <lineage>
        <taxon>Eukaryota</taxon>
        <taxon>Metazoa</taxon>
        <taxon>Ecdysozoa</taxon>
        <taxon>Nematoda</taxon>
        <taxon>Chromadorea</taxon>
        <taxon>Rhabditida</taxon>
        <taxon>Rhabditina</taxon>
        <taxon>Diplogasteromorpha</taxon>
        <taxon>Diplogasteroidea</taxon>
        <taxon>Neodiplogasteridae</taxon>
        <taxon>Pristionchus</taxon>
    </lineage>
</organism>
<feature type="region of interest" description="Disordered" evidence="1">
    <location>
        <begin position="125"/>
        <end position="150"/>
    </location>
</feature>
<reference evidence="2" key="1">
    <citation type="submission" date="2023-10" db="EMBL/GenBank/DDBJ databases">
        <title>Genome assembly of Pristionchus species.</title>
        <authorList>
            <person name="Yoshida K."/>
            <person name="Sommer R.J."/>
        </authorList>
    </citation>
    <scope>NUCLEOTIDE SEQUENCE</scope>
    <source>
        <strain evidence="2">RS5133</strain>
    </source>
</reference>
<gene>
    <name evidence="2" type="ORF">PFISCL1PPCAC_3830</name>
</gene>
<keyword evidence="3" id="KW-1185">Reference proteome</keyword>
<evidence type="ECO:0000313" key="2">
    <source>
        <dbReference type="EMBL" id="GMT12533.1"/>
    </source>
</evidence>
<accession>A0AAV5V2A3</accession>
<dbReference type="AlphaFoldDB" id="A0AAV5V2A3"/>
<dbReference type="Proteomes" id="UP001432322">
    <property type="component" value="Unassembled WGS sequence"/>
</dbReference>
<comment type="caution">
    <text evidence="2">The sequence shown here is derived from an EMBL/GenBank/DDBJ whole genome shotgun (WGS) entry which is preliminary data.</text>
</comment>
<evidence type="ECO:0000313" key="3">
    <source>
        <dbReference type="Proteomes" id="UP001432322"/>
    </source>
</evidence>
<protein>
    <submittedName>
        <fullName evidence="2">Uncharacterized protein</fullName>
    </submittedName>
</protein>
<sequence>ELRRELERQQERNLQLEMDKQNLINYIISHECVSSTEHRRLILNTFYYPREPAHIHQPVVPTYQPIAPVPDYSHQQQVARPAAFMMTNHQQWVPPQQNNFEPTANESTVTMQHPARMEYTMRPNYQPTAADSGYGTDEDHPTTSNQRCDPQPNTFAPVCYGSTAPIQPAQMWNTEAMHPNCRPNGVDRGYGNNGLSTNQLSNGIEPSFSQIPINNTSTTILSPATVFLTKNPAPQVLQEIDPDDILRLSLVDCANS</sequence>